<evidence type="ECO:0000256" key="13">
    <source>
        <dbReference type="PIRSR" id="PIRSR001594-4"/>
    </source>
</evidence>
<feature type="domain" description="Lipoyl-binding" evidence="14">
    <location>
        <begin position="1077"/>
        <end position="1146"/>
    </location>
</feature>
<dbReference type="eggNOG" id="COG1038">
    <property type="taxonomic scope" value="Bacteria"/>
</dbReference>
<evidence type="ECO:0000259" key="15">
    <source>
        <dbReference type="PROSITE" id="PS50975"/>
    </source>
</evidence>
<dbReference type="Gene3D" id="2.40.50.100">
    <property type="match status" value="1"/>
</dbReference>
<dbReference type="NCBIfam" id="TIGR01235">
    <property type="entry name" value="pyruv_carbox"/>
    <property type="match status" value="1"/>
</dbReference>
<feature type="active site" evidence="10">
    <location>
        <position position="297"/>
    </location>
</feature>
<feature type="modified residue" description="N6-carboxylysine" evidence="13">
    <location>
        <position position="712"/>
    </location>
</feature>
<evidence type="ECO:0000256" key="10">
    <source>
        <dbReference type="PIRSR" id="PIRSR001594-1"/>
    </source>
</evidence>
<dbReference type="SUPFAM" id="SSF56059">
    <property type="entry name" value="Glutathione synthetase ATP-binding domain-like"/>
    <property type="match status" value="1"/>
</dbReference>
<feature type="binding site" description="via carbamate group" evidence="12">
    <location>
        <position position="712"/>
    </location>
    <ligand>
        <name>Mn(2+)</name>
        <dbReference type="ChEBI" id="CHEBI:29035"/>
    </ligand>
</feature>
<protein>
    <recommendedName>
        <fullName evidence="2 9">Pyruvate carboxylase</fullName>
        <ecNumber evidence="2 9">6.4.1.1</ecNumber>
    </recommendedName>
</protein>
<dbReference type="EC" id="6.4.1.1" evidence="2 9"/>
<evidence type="ECO:0000256" key="5">
    <source>
        <dbReference type="ARBA" id="ARBA00022741"/>
    </source>
</evidence>
<dbReference type="SMART" id="SM00878">
    <property type="entry name" value="Biotin_carb_C"/>
    <property type="match status" value="1"/>
</dbReference>
<dbReference type="PIRSF" id="PIRSF001594">
    <property type="entry name" value="Pyruv_carbox"/>
    <property type="match status" value="1"/>
</dbReference>
<proteinExistence type="predicted"/>
<dbReference type="Gene3D" id="3.20.20.70">
    <property type="entry name" value="Aldolase class I"/>
    <property type="match status" value="1"/>
</dbReference>
<keyword evidence="5 9" id="KW-0547">Nucleotide-binding</keyword>
<dbReference type="PROSITE" id="PS50991">
    <property type="entry name" value="PYR_CT"/>
    <property type="match status" value="1"/>
</dbReference>
<keyword evidence="7" id="KW-0464">Manganese</keyword>
<dbReference type="PROSITE" id="PS50968">
    <property type="entry name" value="BIOTINYL_LIPOYL"/>
    <property type="match status" value="1"/>
</dbReference>
<feature type="binding site" evidence="11">
    <location>
        <position position="206"/>
    </location>
    <ligand>
        <name>ATP</name>
        <dbReference type="ChEBI" id="CHEBI:30616"/>
    </ligand>
</feature>
<accession>A0A0R1WC32</accession>
<dbReference type="GO" id="GO:0046872">
    <property type="term" value="F:metal ion binding"/>
    <property type="evidence" value="ECO:0007669"/>
    <property type="project" value="UniProtKB-KW"/>
</dbReference>
<dbReference type="AlphaFoldDB" id="A0A0R1WC32"/>
<dbReference type="SUPFAM" id="SSF51246">
    <property type="entry name" value="Rudiment single hybrid motif"/>
    <property type="match status" value="1"/>
</dbReference>
<dbReference type="PANTHER" id="PTHR43778:SF2">
    <property type="entry name" value="PYRUVATE CARBOXYLASE, MITOCHONDRIAL"/>
    <property type="match status" value="1"/>
</dbReference>
<dbReference type="NCBIfam" id="NF009554">
    <property type="entry name" value="PRK12999.1"/>
    <property type="match status" value="1"/>
</dbReference>
<dbReference type="EMBL" id="AZGF01000007">
    <property type="protein sequence ID" value="KRM12518.1"/>
    <property type="molecule type" value="Genomic_DNA"/>
</dbReference>
<reference evidence="18 19" key="1">
    <citation type="journal article" date="2015" name="Genome Announc.">
        <title>Expanding the biotechnology potential of lactobacilli through comparative genomics of 213 strains and associated genera.</title>
        <authorList>
            <person name="Sun Z."/>
            <person name="Harris H.M."/>
            <person name="McCann A."/>
            <person name="Guo C."/>
            <person name="Argimon S."/>
            <person name="Zhang W."/>
            <person name="Yang X."/>
            <person name="Jeffery I.B."/>
            <person name="Cooney J.C."/>
            <person name="Kagawa T.F."/>
            <person name="Liu W."/>
            <person name="Song Y."/>
            <person name="Salvetti E."/>
            <person name="Wrobel A."/>
            <person name="Rasinkangas P."/>
            <person name="Parkhill J."/>
            <person name="Rea M.C."/>
            <person name="O'Sullivan O."/>
            <person name="Ritari J."/>
            <person name="Douillard F.P."/>
            <person name="Paul Ross R."/>
            <person name="Yang R."/>
            <person name="Briner A.E."/>
            <person name="Felis G.E."/>
            <person name="de Vos W.M."/>
            <person name="Barrangou R."/>
            <person name="Klaenhammer T.R."/>
            <person name="Caufield P.W."/>
            <person name="Cui Y."/>
            <person name="Zhang H."/>
            <person name="O'Toole P.W."/>
        </authorList>
    </citation>
    <scope>NUCLEOTIDE SEQUENCE [LARGE SCALE GENOMIC DNA]</scope>
    <source>
        <strain evidence="18 19">DSM 5007</strain>
    </source>
</reference>
<dbReference type="NCBIfam" id="NF006761">
    <property type="entry name" value="PRK09282.1"/>
    <property type="match status" value="1"/>
</dbReference>
<dbReference type="FunFam" id="3.30.470.20:FF:000012">
    <property type="entry name" value="Pyruvate carboxylase"/>
    <property type="match status" value="1"/>
</dbReference>
<evidence type="ECO:0000256" key="6">
    <source>
        <dbReference type="ARBA" id="ARBA00022840"/>
    </source>
</evidence>
<keyword evidence="6 9" id="KW-0067">ATP-binding</keyword>
<comment type="caution">
    <text evidence="18">The sequence shown here is derived from an EMBL/GenBank/DDBJ whole genome shotgun (WGS) entry which is preliminary data.</text>
</comment>
<dbReference type="Pfam" id="PF00682">
    <property type="entry name" value="HMGL-like"/>
    <property type="match status" value="1"/>
</dbReference>
<dbReference type="Pfam" id="PF00289">
    <property type="entry name" value="Biotin_carb_N"/>
    <property type="match status" value="1"/>
</dbReference>
<dbReference type="Proteomes" id="UP000051820">
    <property type="component" value="Unassembled WGS sequence"/>
</dbReference>
<dbReference type="InterPro" id="IPR005482">
    <property type="entry name" value="Biotin_COase_C"/>
</dbReference>
<evidence type="ECO:0000256" key="9">
    <source>
        <dbReference type="PIRNR" id="PIRNR001594"/>
    </source>
</evidence>
<feature type="binding site" evidence="12">
    <location>
        <position position="543"/>
    </location>
    <ligand>
        <name>Mn(2+)</name>
        <dbReference type="ChEBI" id="CHEBI:29035"/>
    </ligand>
</feature>
<dbReference type="FunFam" id="2.40.50.100:FF:000003">
    <property type="entry name" value="Acetyl-CoA carboxylase biotin carboxyl carrier protein"/>
    <property type="match status" value="1"/>
</dbReference>
<evidence type="ECO:0000259" key="14">
    <source>
        <dbReference type="PROSITE" id="PS50968"/>
    </source>
</evidence>
<dbReference type="STRING" id="1423807.FD16_GL002269"/>
<comment type="function">
    <text evidence="9">Catalyzes a 2-step reaction, involving the ATP-dependent carboxylation of the covalently attached biotin in the first step and the transfer of the carboxyl group to pyruvate in the second.</text>
</comment>
<organism evidence="18 19">
    <name type="scientific">Paucilactobacillus suebicus DSM 5007 = KCTC 3549</name>
    <dbReference type="NCBI Taxonomy" id="1423807"/>
    <lineage>
        <taxon>Bacteria</taxon>
        <taxon>Bacillati</taxon>
        <taxon>Bacillota</taxon>
        <taxon>Bacilli</taxon>
        <taxon>Lactobacillales</taxon>
        <taxon>Lactobacillaceae</taxon>
        <taxon>Paucilactobacillus</taxon>
    </lineage>
</organism>
<dbReference type="InterPro" id="IPR005930">
    <property type="entry name" value="Pyruv_COase"/>
</dbReference>
<dbReference type="SUPFAM" id="SSF89000">
    <property type="entry name" value="post-HMGL domain-like"/>
    <property type="match status" value="1"/>
</dbReference>
<evidence type="ECO:0000256" key="8">
    <source>
        <dbReference type="ARBA" id="ARBA00023267"/>
    </source>
</evidence>
<dbReference type="InterPro" id="IPR011053">
    <property type="entry name" value="Single_hybrid_motif"/>
</dbReference>
<dbReference type="InterPro" id="IPR055268">
    <property type="entry name" value="PCB-like"/>
</dbReference>
<dbReference type="InterPro" id="IPR013785">
    <property type="entry name" value="Aldolase_TIM"/>
</dbReference>
<dbReference type="PANTHER" id="PTHR43778">
    <property type="entry name" value="PYRUVATE CARBOXYLASE"/>
    <property type="match status" value="1"/>
</dbReference>
<feature type="binding site" evidence="11">
    <location>
        <position position="876"/>
    </location>
    <ligand>
        <name>substrate</name>
    </ligand>
</feature>
<dbReference type="GO" id="GO:0006094">
    <property type="term" value="P:gluconeogenesis"/>
    <property type="evidence" value="ECO:0007669"/>
    <property type="project" value="InterPro"/>
</dbReference>
<dbReference type="SUPFAM" id="SSF52440">
    <property type="entry name" value="PreATP-grasp domain"/>
    <property type="match status" value="1"/>
</dbReference>
<evidence type="ECO:0000313" key="19">
    <source>
        <dbReference type="Proteomes" id="UP000051820"/>
    </source>
</evidence>
<evidence type="ECO:0000256" key="12">
    <source>
        <dbReference type="PIRSR" id="PIRSR001594-3"/>
    </source>
</evidence>
<keyword evidence="19" id="KW-1185">Reference proteome</keyword>
<name>A0A0R1WC32_9LACO</name>
<dbReference type="PROSITE" id="PS50979">
    <property type="entry name" value="BC"/>
    <property type="match status" value="1"/>
</dbReference>
<dbReference type="SUPFAM" id="SSF51230">
    <property type="entry name" value="Single hybrid motif"/>
    <property type="match status" value="1"/>
</dbReference>
<dbReference type="Gene3D" id="3.10.600.10">
    <property type="entry name" value="pyruvate carboxylase f1077a mutant domain"/>
    <property type="match status" value="1"/>
</dbReference>
<dbReference type="InterPro" id="IPR005479">
    <property type="entry name" value="CPAse_ATP-bd"/>
</dbReference>
<gene>
    <name evidence="18" type="ORF">FD16_GL002269</name>
</gene>
<evidence type="ECO:0000256" key="11">
    <source>
        <dbReference type="PIRSR" id="PIRSR001594-2"/>
    </source>
</evidence>
<dbReference type="Pfam" id="PF02785">
    <property type="entry name" value="Biotin_carb_C"/>
    <property type="match status" value="1"/>
</dbReference>
<dbReference type="FunFam" id="3.20.20.70:FF:000033">
    <property type="entry name" value="Pyruvate carboxylase"/>
    <property type="match status" value="1"/>
</dbReference>
<evidence type="ECO:0000256" key="4">
    <source>
        <dbReference type="ARBA" id="ARBA00022723"/>
    </source>
</evidence>
<feature type="binding site" evidence="11">
    <location>
        <position position="122"/>
    </location>
    <ligand>
        <name>ATP</name>
        <dbReference type="ChEBI" id="CHEBI:30616"/>
    </ligand>
</feature>
<dbReference type="PROSITE" id="PS00867">
    <property type="entry name" value="CPSASE_2"/>
    <property type="match status" value="1"/>
</dbReference>
<dbReference type="InterPro" id="IPR011761">
    <property type="entry name" value="ATP-grasp"/>
</dbReference>
<dbReference type="FunFam" id="3.40.50.20:FF:000010">
    <property type="entry name" value="Propionyl-CoA carboxylase subunit alpha"/>
    <property type="match status" value="1"/>
</dbReference>
<feature type="binding site" evidence="12">
    <location>
        <position position="741"/>
    </location>
    <ligand>
        <name>Mn(2+)</name>
        <dbReference type="ChEBI" id="CHEBI:29035"/>
    </ligand>
</feature>
<evidence type="ECO:0000256" key="3">
    <source>
        <dbReference type="ARBA" id="ARBA00022598"/>
    </source>
</evidence>
<comment type="catalytic activity">
    <reaction evidence="9">
        <text>hydrogencarbonate + pyruvate + ATP = oxaloacetate + ADP + phosphate + H(+)</text>
        <dbReference type="Rhea" id="RHEA:20844"/>
        <dbReference type="ChEBI" id="CHEBI:15361"/>
        <dbReference type="ChEBI" id="CHEBI:15378"/>
        <dbReference type="ChEBI" id="CHEBI:16452"/>
        <dbReference type="ChEBI" id="CHEBI:17544"/>
        <dbReference type="ChEBI" id="CHEBI:30616"/>
        <dbReference type="ChEBI" id="CHEBI:43474"/>
        <dbReference type="ChEBI" id="CHEBI:456216"/>
        <dbReference type="EC" id="6.4.1.1"/>
    </reaction>
</comment>
<dbReference type="Pfam" id="PF02786">
    <property type="entry name" value="CPSase_L_D2"/>
    <property type="match status" value="1"/>
</dbReference>
<dbReference type="InterPro" id="IPR000089">
    <property type="entry name" value="Biotin_lipoyl"/>
</dbReference>
<keyword evidence="4 12" id="KW-0479">Metal-binding</keyword>
<evidence type="ECO:0000256" key="1">
    <source>
        <dbReference type="ARBA" id="ARBA00001953"/>
    </source>
</evidence>
<dbReference type="GO" id="GO:0005524">
    <property type="term" value="F:ATP binding"/>
    <property type="evidence" value="ECO:0007669"/>
    <property type="project" value="UniProtKB-UniRule"/>
</dbReference>
<feature type="binding site" evidence="11">
    <location>
        <position position="615"/>
    </location>
    <ligand>
        <name>substrate</name>
    </ligand>
</feature>
<feature type="domain" description="Pyruvate carboxyltransferase" evidence="17">
    <location>
        <begin position="534"/>
        <end position="802"/>
    </location>
</feature>
<dbReference type="Pfam" id="PF00364">
    <property type="entry name" value="Biotin_lipoyl"/>
    <property type="match status" value="1"/>
</dbReference>
<dbReference type="InterPro" id="IPR011054">
    <property type="entry name" value="Rudment_hybrid_motif"/>
</dbReference>
<feature type="binding site" evidence="12">
    <location>
        <position position="743"/>
    </location>
    <ligand>
        <name>Mn(2+)</name>
        <dbReference type="ChEBI" id="CHEBI:29035"/>
    </ligand>
</feature>
<dbReference type="InterPro" id="IPR000891">
    <property type="entry name" value="PYR_CT"/>
</dbReference>
<keyword evidence="8 9" id="KW-0092">Biotin</keyword>
<evidence type="ECO:0000256" key="2">
    <source>
        <dbReference type="ARBA" id="ARBA00013057"/>
    </source>
</evidence>
<keyword evidence="18" id="KW-0670">Pyruvate</keyword>
<feature type="domain" description="ATP-grasp" evidence="15">
    <location>
        <begin position="126"/>
        <end position="322"/>
    </location>
</feature>
<dbReference type="PROSITE" id="PS50975">
    <property type="entry name" value="ATP_GRASP"/>
    <property type="match status" value="1"/>
</dbReference>
<feature type="modified residue" description="N6-biotinyllysine" evidence="13">
    <location>
        <position position="1112"/>
    </location>
</feature>
<evidence type="ECO:0000313" key="18">
    <source>
        <dbReference type="EMBL" id="KRM12518.1"/>
    </source>
</evidence>
<keyword evidence="3 9" id="KW-0436">Ligase</keyword>
<feature type="domain" description="Biotin carboxylation" evidence="16">
    <location>
        <begin position="6"/>
        <end position="457"/>
    </location>
</feature>
<dbReference type="InterPro" id="IPR011764">
    <property type="entry name" value="Biotin_carboxylation_dom"/>
</dbReference>
<dbReference type="InterPro" id="IPR005481">
    <property type="entry name" value="BC-like_N"/>
</dbReference>
<dbReference type="GO" id="GO:0004736">
    <property type="term" value="F:pyruvate carboxylase activity"/>
    <property type="evidence" value="ECO:0007669"/>
    <property type="project" value="UniProtKB-EC"/>
</dbReference>
<evidence type="ECO:0000256" key="7">
    <source>
        <dbReference type="ARBA" id="ARBA00023211"/>
    </source>
</evidence>
<dbReference type="CDD" id="cd06850">
    <property type="entry name" value="biotinyl_domain"/>
    <property type="match status" value="1"/>
</dbReference>
<dbReference type="PATRIC" id="fig|1423807.3.peg.2335"/>
<dbReference type="GO" id="GO:0005737">
    <property type="term" value="C:cytoplasm"/>
    <property type="evidence" value="ECO:0007669"/>
    <property type="project" value="TreeGrafter"/>
</dbReference>
<dbReference type="Gene3D" id="3.30.470.20">
    <property type="entry name" value="ATP-grasp fold, B domain"/>
    <property type="match status" value="1"/>
</dbReference>
<evidence type="ECO:0000259" key="16">
    <source>
        <dbReference type="PROSITE" id="PS50979"/>
    </source>
</evidence>
<evidence type="ECO:0000259" key="17">
    <source>
        <dbReference type="PROSITE" id="PS50991"/>
    </source>
</evidence>
<dbReference type="FunFam" id="3.30.1490.20:FF:000018">
    <property type="entry name" value="Biotin carboxylase"/>
    <property type="match status" value="1"/>
</dbReference>
<comment type="cofactor">
    <cofactor evidence="1 9">
        <name>biotin</name>
        <dbReference type="ChEBI" id="CHEBI:57586"/>
    </cofactor>
</comment>
<sequence>MEAHEGMQRVMVANRGEIATRIFRAIHELKMTAVAIYAKEDEYSEHRFKADEAYLVGEGKKPIAAYLDIEGIIQIAKDHNVDAIHPGYGFLSENAEFAKRCGEEGITFIGPKVEHLEMFGDKIAAKRAADEAGVPTIPGTKEPVETVEDAKKYAEQIGYPIFVKAAMGGGGRGMRIVHHEEELVDAYNTAQSEASQSFGDSEIYLEKYLASPKHIEVQILADKHGNVMHLFERDCSVQRRNQKVIEIAPAVALPVELRQRICDAAVKFMKHVHYLNAATVEFLVEGDHFYFIEVNPRVQVEHTITEMITGFDIVQAQILIAQGYDLHKEIDLPQQDELTYHGAAIQARVTTEDATNNFMPDTGKISTYISPGGNGVRLDGGNAFTGSVITPYFDSLLVKAIVSADTYKEACDKMLRVLNEFTIRGVHTNIEFMKNVISHPVFASGKATTTFIDDTPELFNFTHETDQPNQLLHYIANTTVNGFPGVSREKKYYPEFKYDEKFSDINDQIVTAKDVLDDKGPDAMVEWIKQQKAVLLTDTTMRDAHQSLFATRMRTKDMVNIAPELQKALPQLFSYEMWGGATFDVAYRFLGENPWDRLKKLRKLIPRTLTQMLFRGSNAVGYQNYPDNALKAFIDQSAKDGMDVFRIFDSLNWIEQMEKSIEYVRDNNKVAEATMCYTGDILDTDKSKYNLKYYVDLAKELQAAGAHIIAIKDMAGLLKPEAAYRLIATLKDTVDVPIHLHTHDTTGNGIYTYSQAAKAGVDIVDVASSSLSGTTSQPSMGSLFYALQGTERQPDVSISNVEAVDRYWKSVRPYYQQFSNKMVGPQTDIYQTEMPGGQYSNLQQQANALRLGDRFEEVKKMYRKVNIMFGDIIKVTPSSKVVGDMALFMVQHDLTPEDVEQHGETLDFPDSVVDFFKGDLGQPVGGFPKKLQQIVLKGQKPLTVRPGSLAKPIDFDAVTKELTEKVGHKVTFEEVISYVLYPKVFMDYIDRQEQYGAVTVLDTPTFFQGMRLGERVDIELAPGKTEIVALNEIGAPNDEGERTLYFNINGHAREVKVADASVHNTVVKKRKAEPTKPGEIGATMSGSVLKVLVNKGDKIKKGTPIIVTEAMKMETTIQAPVDGTVNSIFVEAGDVIDSNDLLIEIDTL</sequence>
<dbReference type="SUPFAM" id="SSF51569">
    <property type="entry name" value="Aldolase"/>
    <property type="match status" value="1"/>
</dbReference>
<dbReference type="InterPro" id="IPR016185">
    <property type="entry name" value="PreATP-grasp_dom_sf"/>
</dbReference>
<dbReference type="InterPro" id="IPR003379">
    <property type="entry name" value="Carboxylase_cons_dom"/>
</dbReference>
<dbReference type="CDD" id="cd07937">
    <property type="entry name" value="DRE_TIM_PC_TC_5S"/>
    <property type="match status" value="1"/>
</dbReference>
<dbReference type="Pfam" id="PF02436">
    <property type="entry name" value="PYC_OADA"/>
    <property type="match status" value="1"/>
</dbReference>